<dbReference type="AlphaFoldDB" id="A0A1G8J1L2"/>
<dbReference type="RefSeq" id="WP_341814217.1">
    <property type="nucleotide sequence ID" value="NZ_CADFGM010000009.1"/>
</dbReference>
<reference evidence="2 3" key="1">
    <citation type="submission" date="2016-10" db="EMBL/GenBank/DDBJ databases">
        <authorList>
            <person name="de Groot N.N."/>
        </authorList>
    </citation>
    <scope>NUCLEOTIDE SEQUENCE [LARGE SCALE GENOMIC DNA]</scope>
    <source>
        <strain evidence="2 3">LMG 2247</strain>
    </source>
</reference>
<organism evidence="2 3">
    <name type="scientific">Paraburkholderia phenazinium</name>
    <dbReference type="NCBI Taxonomy" id="60549"/>
    <lineage>
        <taxon>Bacteria</taxon>
        <taxon>Pseudomonadati</taxon>
        <taxon>Pseudomonadota</taxon>
        <taxon>Betaproteobacteria</taxon>
        <taxon>Burkholderiales</taxon>
        <taxon>Burkholderiaceae</taxon>
        <taxon>Paraburkholderia</taxon>
    </lineage>
</organism>
<dbReference type="Gene3D" id="1.10.10.60">
    <property type="entry name" value="Homeodomain-like"/>
    <property type="match status" value="1"/>
</dbReference>
<protein>
    <recommendedName>
        <fullName evidence="1">HTH araC/xylS-type domain-containing protein</fullName>
    </recommendedName>
</protein>
<accession>A0A1G8J1L2</accession>
<evidence type="ECO:0000313" key="2">
    <source>
        <dbReference type="EMBL" id="SDI24943.1"/>
    </source>
</evidence>
<name>A0A1G8J1L2_9BURK</name>
<gene>
    <name evidence="2" type="ORF">SAMN05216466_11999</name>
</gene>
<dbReference type="GO" id="GO:0043565">
    <property type="term" value="F:sequence-specific DNA binding"/>
    <property type="evidence" value="ECO:0007669"/>
    <property type="project" value="InterPro"/>
</dbReference>
<dbReference type="InterPro" id="IPR018060">
    <property type="entry name" value="HTH_AraC"/>
</dbReference>
<feature type="domain" description="HTH araC/xylS-type" evidence="1">
    <location>
        <begin position="220"/>
        <end position="298"/>
    </location>
</feature>
<sequence length="312" mass="34888">MMLDTPSTLPLCPDPLTRAPRVSPAEKTVHTRLHLAPAALQGAFVALISRDTRSLQLDSAQRLTHFPASPLVSLSWFKGAEVGLAERTANGPQWRSLGAPVVFSGSQSRPTASWAPTTGRGYMLCVTADVAQTLFGIELPAIHDRFVDARALLGENWQPLLEALLDAPDDAATLSVLEQHLAPLWQVLQGRKSSAPSLRQSGRHWVEHLAWQAHEWRRTLSPRQVERRIQAYSGRSLRQWQSLVKSEGVFFRARERHEAGQAFDWAGLAVDEGFADQAHLSRKTKQITGFTPGEFAQRFAEDESFWLYRLWV</sequence>
<evidence type="ECO:0000313" key="3">
    <source>
        <dbReference type="Proteomes" id="UP000199706"/>
    </source>
</evidence>
<proteinExistence type="predicted"/>
<evidence type="ECO:0000259" key="1">
    <source>
        <dbReference type="PROSITE" id="PS01124"/>
    </source>
</evidence>
<dbReference type="PROSITE" id="PS01124">
    <property type="entry name" value="HTH_ARAC_FAMILY_2"/>
    <property type="match status" value="1"/>
</dbReference>
<dbReference type="Proteomes" id="UP000199706">
    <property type="component" value="Unassembled WGS sequence"/>
</dbReference>
<dbReference type="EMBL" id="FNCJ01000019">
    <property type="protein sequence ID" value="SDI24943.1"/>
    <property type="molecule type" value="Genomic_DNA"/>
</dbReference>
<dbReference type="GO" id="GO:0003700">
    <property type="term" value="F:DNA-binding transcription factor activity"/>
    <property type="evidence" value="ECO:0007669"/>
    <property type="project" value="InterPro"/>
</dbReference>